<organism evidence="14 15">
    <name type="scientific">Lachancea nothofagi CBS 11611</name>
    <dbReference type="NCBI Taxonomy" id="1266666"/>
    <lineage>
        <taxon>Eukaryota</taxon>
        <taxon>Fungi</taxon>
        <taxon>Dikarya</taxon>
        <taxon>Ascomycota</taxon>
        <taxon>Saccharomycotina</taxon>
        <taxon>Saccharomycetes</taxon>
        <taxon>Saccharomycetales</taxon>
        <taxon>Saccharomycetaceae</taxon>
        <taxon>Lachancea</taxon>
    </lineage>
</organism>
<evidence type="ECO:0000256" key="3">
    <source>
        <dbReference type="ARBA" id="ARBA00009188"/>
    </source>
</evidence>
<dbReference type="GO" id="GO:0044284">
    <property type="term" value="C:mitochondrial crista junction"/>
    <property type="evidence" value="ECO:0007669"/>
    <property type="project" value="InterPro"/>
</dbReference>
<keyword evidence="9" id="KW-0472">Membrane</keyword>
<evidence type="ECO:0000256" key="2">
    <source>
        <dbReference type="ARBA" id="ARBA00004434"/>
    </source>
</evidence>
<accession>A0A1G4KKT3</accession>
<evidence type="ECO:0000313" key="14">
    <source>
        <dbReference type="EMBL" id="SCV05171.1"/>
    </source>
</evidence>
<comment type="subunit">
    <text evidence="12">Component of the mitochondrial contact site and cristae organizing system (MICOS) complex.</text>
</comment>
<proteinExistence type="inferred from homology"/>
<name>A0A1G4KKT3_9SACH</name>
<comment type="subcellular location">
    <subcellularLocation>
        <location evidence="2 12">Mitochondrion inner membrane</location>
        <topology evidence="2 12">Single-pass membrane protein</topology>
    </subcellularLocation>
</comment>
<comment type="function">
    <text evidence="1 12">Component of the MICOS complex, a large protein complex of the mitochondrial inner membrane that plays crucial roles in the maintenance of crista junctions, inner membrane architecture, and formation of contact sites to the outer membrane.</text>
</comment>
<evidence type="ECO:0000256" key="4">
    <source>
        <dbReference type="ARBA" id="ARBA00018170"/>
    </source>
</evidence>
<keyword evidence="5" id="KW-0812">Transmembrane</keyword>
<feature type="signal peptide" evidence="13">
    <location>
        <begin position="1"/>
        <end position="20"/>
    </location>
</feature>
<keyword evidence="8 12" id="KW-0496">Mitochondrion</keyword>
<protein>
    <recommendedName>
        <fullName evidence="4 12">MICOS complex subunit MIC12</fullName>
    </recommendedName>
    <alternativeName>
        <fullName evidence="11 12">Altered inheritance of mitochondria protein 5, mitochondrial</fullName>
    </alternativeName>
    <alternativeName>
        <fullName evidence="10 12">Found in mitochondrial proteome protein 51</fullName>
    </alternativeName>
</protein>
<evidence type="ECO:0000256" key="7">
    <source>
        <dbReference type="ARBA" id="ARBA00022989"/>
    </source>
</evidence>
<evidence type="ECO:0000256" key="6">
    <source>
        <dbReference type="ARBA" id="ARBA00022792"/>
    </source>
</evidence>
<evidence type="ECO:0000256" key="5">
    <source>
        <dbReference type="ARBA" id="ARBA00022692"/>
    </source>
</evidence>
<dbReference type="Pfam" id="PF17050">
    <property type="entry name" value="AIM5"/>
    <property type="match status" value="1"/>
</dbReference>
<evidence type="ECO:0000256" key="1">
    <source>
        <dbReference type="ARBA" id="ARBA00002689"/>
    </source>
</evidence>
<dbReference type="AlphaFoldDB" id="A0A1G4KKT3"/>
<evidence type="ECO:0000256" key="9">
    <source>
        <dbReference type="ARBA" id="ARBA00023136"/>
    </source>
</evidence>
<keyword evidence="7" id="KW-1133">Transmembrane helix</keyword>
<evidence type="ECO:0000313" key="15">
    <source>
        <dbReference type="Proteomes" id="UP000189911"/>
    </source>
</evidence>
<sequence length="96" mass="10867">MSKLLKLASIAGLTSSLGAAGYMYVVDRNGYHFKNATWKRVSDHVQGLLDRKSDIVVHARGQNAKDVVLRPWTETMKDMWNEQIRSGVDWVYSLGK</sequence>
<dbReference type="GO" id="GO:0042407">
    <property type="term" value="P:cristae formation"/>
    <property type="evidence" value="ECO:0007669"/>
    <property type="project" value="InterPro"/>
</dbReference>
<keyword evidence="15" id="KW-1185">Reference proteome</keyword>
<dbReference type="EMBL" id="LT598447">
    <property type="protein sequence ID" value="SCV05171.1"/>
    <property type="molecule type" value="Genomic_DNA"/>
</dbReference>
<keyword evidence="13" id="KW-0732">Signal</keyword>
<evidence type="ECO:0000256" key="13">
    <source>
        <dbReference type="SAM" id="SignalP"/>
    </source>
</evidence>
<gene>
    <name evidence="14" type="ORF">LANO_0H01618G</name>
</gene>
<reference evidence="15" key="1">
    <citation type="submission" date="2016-03" db="EMBL/GenBank/DDBJ databases">
        <authorList>
            <person name="Devillers Hugo."/>
        </authorList>
    </citation>
    <scope>NUCLEOTIDE SEQUENCE [LARGE SCALE GENOMIC DNA]</scope>
</reference>
<dbReference type="GO" id="GO:0061617">
    <property type="term" value="C:MICOS complex"/>
    <property type="evidence" value="ECO:0007669"/>
    <property type="project" value="UniProtKB-UniRule"/>
</dbReference>
<evidence type="ECO:0000256" key="10">
    <source>
        <dbReference type="ARBA" id="ARBA00032159"/>
    </source>
</evidence>
<dbReference type="InterPro" id="IPR031463">
    <property type="entry name" value="Mic12"/>
</dbReference>
<keyword evidence="6 12" id="KW-0999">Mitochondrion inner membrane</keyword>
<comment type="similarity">
    <text evidence="3 12">Belongs to the MICOS complex subunit Mic12 family.</text>
</comment>
<dbReference type="Proteomes" id="UP000189911">
    <property type="component" value="Chromosome H"/>
</dbReference>
<feature type="chain" id="PRO_5009236548" description="MICOS complex subunit MIC12" evidence="13">
    <location>
        <begin position="21"/>
        <end position="96"/>
    </location>
</feature>
<evidence type="ECO:0000256" key="8">
    <source>
        <dbReference type="ARBA" id="ARBA00023128"/>
    </source>
</evidence>
<evidence type="ECO:0000256" key="11">
    <source>
        <dbReference type="ARBA" id="ARBA00032985"/>
    </source>
</evidence>
<evidence type="ECO:0000256" key="12">
    <source>
        <dbReference type="RuleBase" id="RU363010"/>
    </source>
</evidence>
<dbReference type="OrthoDB" id="4037694at2759"/>